<evidence type="ECO:0000256" key="3">
    <source>
        <dbReference type="ARBA" id="ARBA00013184"/>
    </source>
</evidence>
<evidence type="ECO:0000256" key="8">
    <source>
        <dbReference type="ARBA" id="ARBA00023159"/>
    </source>
</evidence>
<evidence type="ECO:0000256" key="7">
    <source>
        <dbReference type="ARBA" id="ARBA00023117"/>
    </source>
</evidence>
<dbReference type="SUPFAM" id="SSF55729">
    <property type="entry name" value="Acyl-CoA N-acyltransferases (Nat)"/>
    <property type="match status" value="1"/>
</dbReference>
<dbReference type="Gene3D" id="1.20.920.10">
    <property type="entry name" value="Bromodomain-like"/>
    <property type="match status" value="1"/>
</dbReference>
<dbReference type="EC" id="2.3.1.48" evidence="3"/>
<keyword evidence="5" id="KW-0156">Chromatin regulator</keyword>
<comment type="caution">
    <text evidence="15">The sequence shown here is derived from an EMBL/GenBank/DDBJ whole genome shotgun (WGS) entry which is preliminary data.</text>
</comment>
<dbReference type="InterPro" id="IPR036427">
    <property type="entry name" value="Bromodomain-like_sf"/>
</dbReference>
<evidence type="ECO:0000256" key="11">
    <source>
        <dbReference type="ARBA" id="ARBA00023315"/>
    </source>
</evidence>
<keyword evidence="11 15" id="KW-0012">Acyltransferase</keyword>
<dbReference type="PROSITE" id="PS50014">
    <property type="entry name" value="BROMODOMAIN_2"/>
    <property type="match status" value="1"/>
</dbReference>
<keyword evidence="16" id="KW-1185">Reference proteome</keyword>
<organism evidence="15 16">
    <name type="scientific">Bonamia ostreae</name>
    <dbReference type="NCBI Taxonomy" id="126728"/>
    <lineage>
        <taxon>Eukaryota</taxon>
        <taxon>Sar</taxon>
        <taxon>Rhizaria</taxon>
        <taxon>Endomyxa</taxon>
        <taxon>Ascetosporea</taxon>
        <taxon>Haplosporida</taxon>
        <taxon>Bonamia</taxon>
    </lineage>
</organism>
<keyword evidence="8" id="KW-0010">Activator</keyword>
<evidence type="ECO:0000256" key="9">
    <source>
        <dbReference type="ARBA" id="ARBA00023163"/>
    </source>
</evidence>
<evidence type="ECO:0000256" key="5">
    <source>
        <dbReference type="ARBA" id="ARBA00022853"/>
    </source>
</evidence>
<evidence type="ECO:0000313" key="16">
    <source>
        <dbReference type="Proteomes" id="UP001439008"/>
    </source>
</evidence>
<protein>
    <recommendedName>
        <fullName evidence="3">histone acetyltransferase</fullName>
        <ecNumber evidence="3">2.3.1.48</ecNumber>
    </recommendedName>
</protein>
<dbReference type="PROSITE" id="PS51186">
    <property type="entry name" value="GNAT"/>
    <property type="match status" value="1"/>
</dbReference>
<dbReference type="PROSITE" id="PS00633">
    <property type="entry name" value="BROMODOMAIN_1"/>
    <property type="match status" value="1"/>
</dbReference>
<evidence type="ECO:0000259" key="13">
    <source>
        <dbReference type="PROSITE" id="PS50014"/>
    </source>
</evidence>
<dbReference type="GO" id="GO:0061733">
    <property type="term" value="F:protein-lysine-acetyltransferase activity"/>
    <property type="evidence" value="ECO:0007669"/>
    <property type="project" value="UniProtKB-EC"/>
</dbReference>
<dbReference type="Gene3D" id="3.40.630.30">
    <property type="match status" value="1"/>
</dbReference>
<dbReference type="InterPro" id="IPR016181">
    <property type="entry name" value="Acyl_CoA_acyltransferase"/>
</dbReference>
<dbReference type="Proteomes" id="UP001439008">
    <property type="component" value="Unassembled WGS sequence"/>
</dbReference>
<evidence type="ECO:0000259" key="14">
    <source>
        <dbReference type="PROSITE" id="PS51186"/>
    </source>
</evidence>
<keyword evidence="6" id="KW-0805">Transcription regulation</keyword>
<evidence type="ECO:0000256" key="10">
    <source>
        <dbReference type="ARBA" id="ARBA00023242"/>
    </source>
</evidence>
<evidence type="ECO:0000256" key="1">
    <source>
        <dbReference type="ARBA" id="ARBA00004123"/>
    </source>
</evidence>
<dbReference type="Pfam" id="PF00583">
    <property type="entry name" value="Acetyltransf_1"/>
    <property type="match status" value="1"/>
</dbReference>
<gene>
    <name evidence="15" type="primary">HAG1</name>
    <name evidence="15" type="ORF">MHBO_000041</name>
</gene>
<keyword evidence="7 12" id="KW-0103">Bromodomain</keyword>
<name>A0ABV2AE44_9EUKA</name>
<dbReference type="PANTHER" id="PTHR45750:SF3">
    <property type="entry name" value="HISTONE ACETYLTRANSFERASE"/>
    <property type="match status" value="1"/>
</dbReference>
<keyword evidence="9" id="KW-0804">Transcription</keyword>
<accession>A0ABV2AE44</accession>
<dbReference type="SUPFAM" id="SSF47370">
    <property type="entry name" value="Bromodomain"/>
    <property type="match status" value="1"/>
</dbReference>
<evidence type="ECO:0000313" key="15">
    <source>
        <dbReference type="EMBL" id="MES1918006.1"/>
    </source>
</evidence>
<evidence type="ECO:0000256" key="6">
    <source>
        <dbReference type="ARBA" id="ARBA00023015"/>
    </source>
</evidence>
<dbReference type="PRINTS" id="PR00503">
    <property type="entry name" value="BROMODOMAIN"/>
</dbReference>
<dbReference type="SMART" id="SM00297">
    <property type="entry name" value="BROMO"/>
    <property type="match status" value="1"/>
</dbReference>
<dbReference type="InterPro" id="IPR037800">
    <property type="entry name" value="GCN5"/>
</dbReference>
<evidence type="ECO:0000256" key="2">
    <source>
        <dbReference type="ARBA" id="ARBA00008607"/>
    </source>
</evidence>
<dbReference type="Pfam" id="PF00439">
    <property type="entry name" value="Bromodomain"/>
    <property type="match status" value="1"/>
</dbReference>
<evidence type="ECO:0000256" key="4">
    <source>
        <dbReference type="ARBA" id="ARBA00022679"/>
    </source>
</evidence>
<dbReference type="EMBL" id="JBDODL010000005">
    <property type="protein sequence ID" value="MES1918006.1"/>
    <property type="molecule type" value="Genomic_DNA"/>
</dbReference>
<keyword evidence="10" id="KW-0539">Nucleus</keyword>
<comment type="similarity">
    <text evidence="2">Belongs to the acetyltransferase family. GCN5 subfamily.</text>
</comment>
<evidence type="ECO:0000256" key="12">
    <source>
        <dbReference type="PROSITE-ProRule" id="PRU00035"/>
    </source>
</evidence>
<feature type="domain" description="Bromo" evidence="13">
    <location>
        <begin position="251"/>
        <end position="321"/>
    </location>
</feature>
<reference evidence="15 16" key="1">
    <citation type="journal article" date="2024" name="BMC Biol.">
        <title>Comparative genomics of Ascetosporea gives new insight into the evolutionary basis for animal parasitism in Rhizaria.</title>
        <authorList>
            <person name="Hiltunen Thoren M."/>
            <person name="Onut-Brannstrom I."/>
            <person name="Alfjorden A."/>
            <person name="Peckova H."/>
            <person name="Swords F."/>
            <person name="Hooper C."/>
            <person name="Holzer A.S."/>
            <person name="Bass D."/>
            <person name="Burki F."/>
        </authorList>
    </citation>
    <scope>NUCLEOTIDE SEQUENCE [LARGE SCALE GENOMIC DNA]</scope>
    <source>
        <strain evidence="15">20-A016</strain>
    </source>
</reference>
<dbReference type="InterPro" id="IPR001487">
    <property type="entry name" value="Bromodomain"/>
</dbReference>
<comment type="subcellular location">
    <subcellularLocation>
        <location evidence="1">Nucleus</location>
    </subcellularLocation>
</comment>
<keyword evidence="4 15" id="KW-0808">Transferase</keyword>
<proteinExistence type="inferred from homology"/>
<dbReference type="PANTHER" id="PTHR45750">
    <property type="entry name" value="GH11602P"/>
    <property type="match status" value="1"/>
</dbReference>
<sequence length="339" mass="39035">MAQTASGIEFDVIWNDEREEALVKLIELKDIFSVQLPKMPKEYIVRLVFDKNHRSLIISKTGPKPKVIGGVCFRPFYEQNFSEIVFCAISSAEQVKGYGMKMMNQLKEYTKIEGIFNFLTFADNYAIGYFKKQGFTRVSSLANSQWAGFIKEYDGGTLMECHLHPRVDYLHFREILSLQKQYALGELRKISNSHVVHRGIKQLEDGPVDYGQIAGLKEAGWSCSQKRRKQSRELEDSHLLAKIGAIVKAVKNTKESWPFLAAVDAKQVPDYYSIIKNPMDLAIITTKLNDRRYRSKDEFATDFRLIIDNCKTYNAKESNYYRCADTIEKLFGRLIESVK</sequence>
<dbReference type="InterPro" id="IPR000182">
    <property type="entry name" value="GNAT_dom"/>
</dbReference>
<feature type="domain" description="N-acetyltransferase" evidence="14">
    <location>
        <begin position="15"/>
        <end position="164"/>
    </location>
</feature>
<dbReference type="InterPro" id="IPR018359">
    <property type="entry name" value="Bromodomain_CS"/>
</dbReference>